<dbReference type="EMBL" id="MU155181">
    <property type="protein sequence ID" value="KAF9481247.1"/>
    <property type="molecule type" value="Genomic_DNA"/>
</dbReference>
<evidence type="ECO:0008006" key="3">
    <source>
        <dbReference type="Google" id="ProtNLM"/>
    </source>
</evidence>
<gene>
    <name evidence="1" type="ORF">BDN70DRAFT_919947</name>
</gene>
<keyword evidence="2" id="KW-1185">Reference proteome</keyword>
<sequence length="415" mass="47497">MQRPESPDPVCLPQELINTIIDLHCDDRIHLCQCALVAKSWTRPCQQYLFKHIHINFHRRKTERSQKRLDLFMKILIRRPYLPASIHRLTLAPYSECAENSMDNALIETLAIVLNKLHSVKFLNLRIGPWHDLSAGLKLLILASVAMPSLERLSIDQAIITAKELRLILLNGLGNIATLNLAQGLDLSTLTPSFQFGELEPLTYSNFFDTLKISSHPLLQFMNDWIGDSKLAKVPLKHLNLDFPNLSSLTEVDMQSLIRLSSGTLVKLGVRAPHLSRTPLSISALKLSLHRLREIHIKKLQLSTDPNGMLWMISLFSAAMFPLLQIIKLDLEYHRSRVIHDDFDGHGISTLSWDRWRAFDDLLSQPKYENLKRICILLTIVAPTAAYLEELEEILPQHLRWNMPALREKVVVSTY</sequence>
<accession>A0A9P5Z555</accession>
<proteinExistence type="predicted"/>
<comment type="caution">
    <text evidence="1">The sequence shown here is derived from an EMBL/GenBank/DDBJ whole genome shotgun (WGS) entry which is preliminary data.</text>
</comment>
<evidence type="ECO:0000313" key="2">
    <source>
        <dbReference type="Proteomes" id="UP000807469"/>
    </source>
</evidence>
<dbReference type="Proteomes" id="UP000807469">
    <property type="component" value="Unassembled WGS sequence"/>
</dbReference>
<protein>
    <recommendedName>
        <fullName evidence="3">F-box domain-containing protein</fullName>
    </recommendedName>
</protein>
<dbReference type="AlphaFoldDB" id="A0A9P5Z555"/>
<organism evidence="1 2">
    <name type="scientific">Pholiota conissans</name>
    <dbReference type="NCBI Taxonomy" id="109636"/>
    <lineage>
        <taxon>Eukaryota</taxon>
        <taxon>Fungi</taxon>
        <taxon>Dikarya</taxon>
        <taxon>Basidiomycota</taxon>
        <taxon>Agaricomycotina</taxon>
        <taxon>Agaricomycetes</taxon>
        <taxon>Agaricomycetidae</taxon>
        <taxon>Agaricales</taxon>
        <taxon>Agaricineae</taxon>
        <taxon>Strophariaceae</taxon>
        <taxon>Pholiota</taxon>
    </lineage>
</organism>
<name>A0A9P5Z555_9AGAR</name>
<evidence type="ECO:0000313" key="1">
    <source>
        <dbReference type="EMBL" id="KAF9481247.1"/>
    </source>
</evidence>
<dbReference type="OrthoDB" id="3070253at2759"/>
<reference evidence="1" key="1">
    <citation type="submission" date="2020-11" db="EMBL/GenBank/DDBJ databases">
        <authorList>
            <consortium name="DOE Joint Genome Institute"/>
            <person name="Ahrendt S."/>
            <person name="Riley R."/>
            <person name="Andreopoulos W."/>
            <person name="Labutti K."/>
            <person name="Pangilinan J."/>
            <person name="Ruiz-Duenas F.J."/>
            <person name="Barrasa J.M."/>
            <person name="Sanchez-Garcia M."/>
            <person name="Camarero S."/>
            <person name="Miyauchi S."/>
            <person name="Serrano A."/>
            <person name="Linde D."/>
            <person name="Babiker R."/>
            <person name="Drula E."/>
            <person name="Ayuso-Fernandez I."/>
            <person name="Pacheco R."/>
            <person name="Padilla G."/>
            <person name="Ferreira P."/>
            <person name="Barriuso J."/>
            <person name="Kellner H."/>
            <person name="Castanera R."/>
            <person name="Alfaro M."/>
            <person name="Ramirez L."/>
            <person name="Pisabarro A.G."/>
            <person name="Kuo A."/>
            <person name="Tritt A."/>
            <person name="Lipzen A."/>
            <person name="He G."/>
            <person name="Yan M."/>
            <person name="Ng V."/>
            <person name="Cullen D."/>
            <person name="Martin F."/>
            <person name="Rosso M.-N."/>
            <person name="Henrissat B."/>
            <person name="Hibbett D."/>
            <person name="Martinez A.T."/>
            <person name="Grigoriev I.V."/>
        </authorList>
    </citation>
    <scope>NUCLEOTIDE SEQUENCE</scope>
    <source>
        <strain evidence="1">CIRM-BRFM 674</strain>
    </source>
</reference>